<comment type="caution">
    <text evidence="1">The sequence shown here is derived from an EMBL/GenBank/DDBJ whole genome shotgun (WGS) entry which is preliminary data.</text>
</comment>
<sequence>MAGVIAVISQSESEGYFNTLNTYDRASFTFGFFQFAAHTPDDNLILLIRRAAREHEMFKTNFPELVLVDGVLHRDLGLHSVSLERKYPRTGNSEELILKDFMSYLNPNVTDIDDKELSNAAKLIQLANTNITFNHLQVNVAAQITMRKIRERYNIWYKLNGASDLICTAIADIHHQGRGTRKEISGILTSKLSSDEQLKALCLVGIENNLERCKSLSLALDKAKEDGYLGVSRFDSASGLFKPNQGWPE</sequence>
<evidence type="ECO:0000313" key="1">
    <source>
        <dbReference type="EMBL" id="MDV0610101.1"/>
    </source>
</evidence>
<dbReference type="RefSeq" id="WP_200982829.1">
    <property type="nucleotide sequence ID" value="NZ_JAWHXQ010000002.1"/>
</dbReference>
<dbReference type="Proteomes" id="UP001187239">
    <property type="component" value="Unassembled WGS sequence"/>
</dbReference>
<organism evidence="1 2">
    <name type="scientific">Klebsiella quasipneumoniae subsp. similipneumoniae</name>
    <dbReference type="NCBI Taxonomy" id="1463164"/>
    <lineage>
        <taxon>Bacteria</taxon>
        <taxon>Pseudomonadati</taxon>
        <taxon>Pseudomonadota</taxon>
        <taxon>Gammaproteobacteria</taxon>
        <taxon>Enterobacterales</taxon>
        <taxon>Enterobacteriaceae</taxon>
        <taxon>Klebsiella/Raoultella group</taxon>
        <taxon>Klebsiella</taxon>
        <taxon>Klebsiella pneumoniae complex</taxon>
    </lineage>
</organism>
<dbReference type="AlphaFoldDB" id="A0AAE4SFW3"/>
<protein>
    <submittedName>
        <fullName evidence="1">Uncharacterized protein</fullName>
    </submittedName>
</protein>
<reference evidence="1" key="1">
    <citation type="submission" date="2023-10" db="EMBL/GenBank/DDBJ databases">
        <title>Surveillance and assessment of the effects of hospital wastewater treatment on clearance of pathogenic bacterial and antimicrobial resistance genes.</title>
        <authorList>
            <person name="Wu Y."/>
        </authorList>
    </citation>
    <scope>NUCLEOTIDE SEQUENCE</scope>
    <source>
        <strain evidence="1">23-M-SY-8</strain>
    </source>
</reference>
<dbReference type="EMBL" id="JAWHXQ010000002">
    <property type="protein sequence ID" value="MDV0610101.1"/>
    <property type="molecule type" value="Genomic_DNA"/>
</dbReference>
<accession>A0AAE4SFW3</accession>
<gene>
    <name evidence="1" type="ORF">RZO73_06060</name>
</gene>
<proteinExistence type="predicted"/>
<evidence type="ECO:0000313" key="2">
    <source>
        <dbReference type="Proteomes" id="UP001187239"/>
    </source>
</evidence>
<name>A0AAE4SFW3_9ENTR</name>